<comment type="caution">
    <text evidence="5">The sequence shown here is derived from an EMBL/GenBank/DDBJ whole genome shotgun (WGS) entry which is preliminary data.</text>
</comment>
<evidence type="ECO:0000256" key="2">
    <source>
        <dbReference type="ARBA" id="ARBA00023125"/>
    </source>
</evidence>
<accession>A0A4V6PQJ9</accession>
<dbReference type="PRINTS" id="PR00032">
    <property type="entry name" value="HTHARAC"/>
</dbReference>
<dbReference type="PROSITE" id="PS00041">
    <property type="entry name" value="HTH_ARAC_FAMILY_1"/>
    <property type="match status" value="1"/>
</dbReference>
<dbReference type="InterPro" id="IPR018060">
    <property type="entry name" value="HTH_AraC"/>
</dbReference>
<protein>
    <submittedName>
        <fullName evidence="5">AraC family transcriptional regulator</fullName>
    </submittedName>
</protein>
<keyword evidence="6" id="KW-1185">Reference proteome</keyword>
<dbReference type="EMBL" id="SNVV01000014">
    <property type="protein sequence ID" value="TDN48662.1"/>
    <property type="molecule type" value="Genomic_DNA"/>
</dbReference>
<organism evidence="5 6">
    <name type="scientific">Azoarcus indigens</name>
    <dbReference type="NCBI Taxonomy" id="29545"/>
    <lineage>
        <taxon>Bacteria</taxon>
        <taxon>Pseudomonadati</taxon>
        <taxon>Pseudomonadota</taxon>
        <taxon>Betaproteobacteria</taxon>
        <taxon>Rhodocyclales</taxon>
        <taxon>Zoogloeaceae</taxon>
        <taxon>Azoarcus</taxon>
    </lineage>
</organism>
<dbReference type="Pfam" id="PF14525">
    <property type="entry name" value="AraC_binding_2"/>
    <property type="match status" value="1"/>
</dbReference>
<keyword evidence="1" id="KW-0805">Transcription regulation</keyword>
<sequence length="317" mass="35580">MDARPCPAFRTQETRHDCWREAVASLFLPLDFDVSRSTPFHGRALWARLEHARAAEVRMCEHRVTRRPRHSAASDVAAVKMLWLLHGQGRFQQGSEDRSLVADGWTFYDASRPYSLHLSEDARFFSLLYTGESAESWMRLARDLGPACRPNAGPARIALLALRGAMREEEGLTPLAQRALLESVLALIESTLRQEADQRLGGDRRDSLRLAEARRFVLQHLAEPALGPDDIARALHMSRRSLYNLFAAAELRPRAFIQNLRLERACEALIAGGPGEGSITRIALEHGFADGAHFSRSFRERFGVSPSAYRSDRRPAG</sequence>
<dbReference type="SUPFAM" id="SSF46689">
    <property type="entry name" value="Homeodomain-like"/>
    <property type="match status" value="1"/>
</dbReference>
<dbReference type="PANTHER" id="PTHR46796:SF6">
    <property type="entry name" value="ARAC SUBFAMILY"/>
    <property type="match status" value="1"/>
</dbReference>
<dbReference type="Proteomes" id="UP000295129">
    <property type="component" value="Unassembled WGS sequence"/>
</dbReference>
<dbReference type="Gene3D" id="1.10.10.60">
    <property type="entry name" value="Homeodomain-like"/>
    <property type="match status" value="1"/>
</dbReference>
<gene>
    <name evidence="5" type="ORF">C7389_11449</name>
</gene>
<evidence type="ECO:0000313" key="5">
    <source>
        <dbReference type="EMBL" id="TDN48662.1"/>
    </source>
</evidence>
<dbReference type="RefSeq" id="WP_133593250.1">
    <property type="nucleotide sequence ID" value="NZ_SNVV01000014.1"/>
</dbReference>
<evidence type="ECO:0000313" key="6">
    <source>
        <dbReference type="Proteomes" id="UP000295129"/>
    </source>
</evidence>
<dbReference type="OrthoDB" id="9178898at2"/>
<dbReference type="Pfam" id="PF12833">
    <property type="entry name" value="HTH_18"/>
    <property type="match status" value="1"/>
</dbReference>
<dbReference type="SMART" id="SM00342">
    <property type="entry name" value="HTH_ARAC"/>
    <property type="match status" value="1"/>
</dbReference>
<dbReference type="InterPro" id="IPR009057">
    <property type="entry name" value="Homeodomain-like_sf"/>
</dbReference>
<dbReference type="PANTHER" id="PTHR46796">
    <property type="entry name" value="HTH-TYPE TRANSCRIPTIONAL ACTIVATOR RHAS-RELATED"/>
    <property type="match status" value="1"/>
</dbReference>
<dbReference type="GO" id="GO:0043565">
    <property type="term" value="F:sequence-specific DNA binding"/>
    <property type="evidence" value="ECO:0007669"/>
    <property type="project" value="InterPro"/>
</dbReference>
<name>A0A4V6PQJ9_9RHOO</name>
<feature type="domain" description="HTH araC/xylS-type" evidence="4">
    <location>
        <begin position="211"/>
        <end position="312"/>
    </location>
</feature>
<dbReference type="GO" id="GO:0003700">
    <property type="term" value="F:DNA-binding transcription factor activity"/>
    <property type="evidence" value="ECO:0007669"/>
    <property type="project" value="InterPro"/>
</dbReference>
<dbReference type="InterPro" id="IPR050204">
    <property type="entry name" value="AraC_XylS_family_regulators"/>
</dbReference>
<evidence type="ECO:0000259" key="4">
    <source>
        <dbReference type="PROSITE" id="PS01124"/>
    </source>
</evidence>
<dbReference type="InterPro" id="IPR035418">
    <property type="entry name" value="AraC-bd_2"/>
</dbReference>
<evidence type="ECO:0000256" key="3">
    <source>
        <dbReference type="ARBA" id="ARBA00023163"/>
    </source>
</evidence>
<keyword evidence="2" id="KW-0238">DNA-binding</keyword>
<dbReference type="InterPro" id="IPR018062">
    <property type="entry name" value="HTH_AraC-typ_CS"/>
</dbReference>
<dbReference type="PROSITE" id="PS01124">
    <property type="entry name" value="HTH_ARAC_FAMILY_2"/>
    <property type="match status" value="1"/>
</dbReference>
<keyword evidence="3" id="KW-0804">Transcription</keyword>
<proteinExistence type="predicted"/>
<evidence type="ECO:0000256" key="1">
    <source>
        <dbReference type="ARBA" id="ARBA00023015"/>
    </source>
</evidence>
<dbReference type="AlphaFoldDB" id="A0A4V6PQJ9"/>
<reference evidence="5 6" key="1">
    <citation type="submission" date="2019-03" db="EMBL/GenBank/DDBJ databases">
        <title>Genomic Encyclopedia of Type Strains, Phase IV (KMG-IV): sequencing the most valuable type-strain genomes for metagenomic binning, comparative biology and taxonomic classification.</title>
        <authorList>
            <person name="Goeker M."/>
        </authorList>
    </citation>
    <scope>NUCLEOTIDE SEQUENCE [LARGE SCALE GENOMIC DNA]</scope>
    <source>
        <strain evidence="5 6">DSM 12121</strain>
    </source>
</reference>
<dbReference type="InterPro" id="IPR020449">
    <property type="entry name" value="Tscrpt_reg_AraC-type_HTH"/>
</dbReference>